<evidence type="ECO:0000256" key="5">
    <source>
        <dbReference type="ARBA" id="ARBA00023135"/>
    </source>
</evidence>
<comment type="function">
    <text evidence="7">Signal-recognition-particle assembly has a crucial role in targeting secretory proteins to the rough endoplasmic reticulum membrane. It must be involved intimately in the translocation of a wide variety of protein substrates.</text>
</comment>
<dbReference type="FunFam" id="3.30.56.30:FF:000003">
    <property type="entry name" value="Signal recognition particle SEC65 subunit"/>
    <property type="match status" value="1"/>
</dbReference>
<dbReference type="OrthoDB" id="2190947at2759"/>
<feature type="region of interest" description="Disordered" evidence="9">
    <location>
        <begin position="247"/>
        <end position="283"/>
    </location>
</feature>
<dbReference type="SUPFAM" id="SSF69695">
    <property type="entry name" value="SRP19"/>
    <property type="match status" value="1"/>
</dbReference>
<dbReference type="Gene3D" id="3.30.56.30">
    <property type="entry name" value="Signal recognition particle, SRP19-like subunit"/>
    <property type="match status" value="1"/>
</dbReference>
<dbReference type="AlphaFoldDB" id="A0A8X7NK35"/>
<name>A0A8X7NK35_CANPA</name>
<gene>
    <name evidence="10" type="ORF">FOB60_003132</name>
</gene>
<dbReference type="PANTHER" id="PTHR17453:SF0">
    <property type="entry name" value="SIGNAL RECOGNITION PARTICLE 19 KDA PROTEIN"/>
    <property type="match status" value="1"/>
</dbReference>
<comment type="subcellular location">
    <subcellularLocation>
        <location evidence="1">Cytoplasm</location>
    </subcellularLocation>
</comment>
<dbReference type="GO" id="GO:0005786">
    <property type="term" value="C:signal recognition particle, endoplasmic reticulum targeting"/>
    <property type="evidence" value="ECO:0007669"/>
    <property type="project" value="UniProtKB-KW"/>
</dbReference>
<keyword evidence="4" id="KW-0694">RNA-binding</keyword>
<comment type="similarity">
    <text evidence="2">Belongs to the SRP19 family.</text>
</comment>
<dbReference type="EMBL" id="JABWAB010000004">
    <property type="protein sequence ID" value="KAF6052876.1"/>
    <property type="molecule type" value="Genomic_DNA"/>
</dbReference>
<dbReference type="InterPro" id="IPR036521">
    <property type="entry name" value="SRP19-like_sf"/>
</dbReference>
<dbReference type="GO" id="GO:0006617">
    <property type="term" value="P:SRP-dependent cotranslational protein targeting to membrane, signal sequence recognition"/>
    <property type="evidence" value="ECO:0007669"/>
    <property type="project" value="EnsemblFungi"/>
</dbReference>
<sequence>MSRRPVLEEVDDDEIDNLDMDIAEFDPNLKTPVAPKRPEPKIVRSQDQGREPPLFPQAPFGNVAPPPPQQTQQHQSRSNILDPEHFTPEQKAQFEKFQIIYPCYFDLNRSHKEGRRVSIDRAVENPLAITICDACRSLQIPALLELDKTHPQDFGNSGRVRVLLKDFKNDNKPIDPSITTKRSLYNRIAEYLAEHPTSLDSVSAKSGIAIPPDFQGDFKVEEIPKVKGFRMNTIVPIHSNFTMKHPMTKSIYDPEPETDSNSAASNKPNVPKVPKKKIMKIRG</sequence>
<reference evidence="10" key="1">
    <citation type="submission" date="2020-03" db="EMBL/GenBank/DDBJ databases">
        <title>FDA dAtabase for Regulatory Grade micrObial Sequences (FDA-ARGOS): Supporting development and validation of Infectious Disease Dx tests.</title>
        <authorList>
            <person name="Campos J."/>
            <person name="Goldberg B."/>
            <person name="Tallon L."/>
            <person name="Sadzewicz L."/>
            <person name="Vavikolanu K."/>
            <person name="Mehta A."/>
            <person name="Aluvathingal J."/>
            <person name="Nadendla S."/>
            <person name="Nandy P."/>
            <person name="Geyer C."/>
            <person name="Yan Y."/>
            <person name="Sichtig H."/>
        </authorList>
    </citation>
    <scope>NUCLEOTIDE SEQUENCE [LARGE SCALE GENOMIC DNA]</scope>
    <source>
        <strain evidence="10">FDAARGOS_652</strain>
    </source>
</reference>
<proteinExistence type="inferred from homology"/>
<dbReference type="GO" id="GO:0008312">
    <property type="term" value="F:7S RNA binding"/>
    <property type="evidence" value="ECO:0007669"/>
    <property type="project" value="EnsemblFungi"/>
</dbReference>
<accession>A0A8X7NK35</accession>
<dbReference type="Pfam" id="PF01922">
    <property type="entry name" value="SRP19"/>
    <property type="match status" value="1"/>
</dbReference>
<protein>
    <recommendedName>
        <fullName evidence="8">Signal recognition particle SEC65 subunit</fullName>
    </recommendedName>
</protein>
<dbReference type="Proteomes" id="UP000590412">
    <property type="component" value="Unassembled WGS sequence"/>
</dbReference>
<comment type="caution">
    <text evidence="10">The sequence shown here is derived from an EMBL/GenBank/DDBJ whole genome shotgun (WGS) entry which is preliminary data.</text>
</comment>
<feature type="compositionally biased region" description="Basic and acidic residues" evidence="9">
    <location>
        <begin position="36"/>
        <end position="50"/>
    </location>
</feature>
<evidence type="ECO:0000313" key="10">
    <source>
        <dbReference type="EMBL" id="KAF6052876.1"/>
    </source>
</evidence>
<keyword evidence="3" id="KW-0963">Cytoplasm</keyword>
<evidence type="ECO:0000256" key="4">
    <source>
        <dbReference type="ARBA" id="ARBA00022884"/>
    </source>
</evidence>
<feature type="region of interest" description="Disordered" evidence="9">
    <location>
        <begin position="26"/>
        <end position="78"/>
    </location>
</feature>
<feature type="compositionally biased region" description="Basic residues" evidence="9">
    <location>
        <begin position="273"/>
        <end position="283"/>
    </location>
</feature>
<evidence type="ECO:0000256" key="7">
    <source>
        <dbReference type="ARBA" id="ARBA00060225"/>
    </source>
</evidence>
<dbReference type="PANTHER" id="PTHR17453">
    <property type="entry name" value="SIGNAL RECOGNITION PARTICLE 19 KD PROTEIN"/>
    <property type="match status" value="1"/>
</dbReference>
<evidence type="ECO:0000256" key="9">
    <source>
        <dbReference type="SAM" id="MobiDB-lite"/>
    </source>
</evidence>
<dbReference type="InterPro" id="IPR002778">
    <property type="entry name" value="Signal_recog_particle_SRP19"/>
</dbReference>
<evidence type="ECO:0000256" key="8">
    <source>
        <dbReference type="ARBA" id="ARBA00068261"/>
    </source>
</evidence>
<evidence type="ECO:0000256" key="2">
    <source>
        <dbReference type="ARBA" id="ARBA00008910"/>
    </source>
</evidence>
<keyword evidence="6" id="KW-0687">Ribonucleoprotein</keyword>
<evidence type="ECO:0000256" key="6">
    <source>
        <dbReference type="ARBA" id="ARBA00023274"/>
    </source>
</evidence>
<keyword evidence="5" id="KW-0733">Signal recognition particle</keyword>
<organism evidence="10 11">
    <name type="scientific">Candida parapsilosis</name>
    <name type="common">Yeast</name>
    <dbReference type="NCBI Taxonomy" id="5480"/>
    <lineage>
        <taxon>Eukaryota</taxon>
        <taxon>Fungi</taxon>
        <taxon>Dikarya</taxon>
        <taxon>Ascomycota</taxon>
        <taxon>Saccharomycotina</taxon>
        <taxon>Pichiomycetes</taxon>
        <taxon>Debaryomycetaceae</taxon>
        <taxon>Candida/Lodderomyces clade</taxon>
        <taxon>Candida</taxon>
    </lineage>
</organism>
<evidence type="ECO:0000313" key="11">
    <source>
        <dbReference type="Proteomes" id="UP000590412"/>
    </source>
</evidence>
<evidence type="ECO:0000256" key="1">
    <source>
        <dbReference type="ARBA" id="ARBA00004496"/>
    </source>
</evidence>
<evidence type="ECO:0000256" key="3">
    <source>
        <dbReference type="ARBA" id="ARBA00022490"/>
    </source>
</evidence>